<dbReference type="AlphaFoldDB" id="A0A1E5G1V6"/>
<keyword evidence="1" id="KW-1133">Transmembrane helix</keyword>
<feature type="transmembrane region" description="Helical" evidence="1">
    <location>
        <begin position="9"/>
        <end position="29"/>
    </location>
</feature>
<sequence>MLKVIRNRVAINHLIYILVGIVALTMVIGSEAATAKEMSIDQRMDVELSDLQLAAWAEPEIRQLILRGTIGGYPDGTFRPNNPIRKVEAIVMAVRALGLEQEMGQFTDLSDPYFYILEGQGLDWAKDYLRTARRNGLILNYVEELDWYEPANRAWMARLMVRMIGKVDEARDNQQRLFFQDRHQILPNQQGYVQVVQRERLMSGYPDNTFRPNATMTRAELSVLFMNYFNSYMTDYTLHKYNYGTIEEYLPASRELIVRTREQGLKKYTVHPKTLVFFLPTQGGERVVHKRNVSNLLPGQSIDYLLAGNEIVYIELRNENMRSQPNINRDFNFDIRGDIYYVGFYREQVQANNQGQGSQLGTVRFETVTGESQQYALAQGYTVTDINGNPSSLKKDALYRMYFSQMEDGEQVIHRLVEQDGRRTTYTGEVAMVNPVNSQVMVRHTQQQSETFLIADGIRLTFQSGEYVRVYAYGDYIYNWERLRPISDEGYFSKYDSERHELYLTDRWGKEQIYTLAENIQLSIPRVSRPTVDDIHEDDYVRVRFDRYDQNRNNKYDEVVQIQVVNQLMGSIITANSSRITFVDEHGIERIARVADNVAVTIPGNRQRAEIRDLRKHDRVQLRLHQGKVDQVTVFQRNVQEGVVFDLRVIDTGETILILGDHPYNQQVYLVTPDTRVQWQRFDNISLREIYTGQQVRVWYDGDEATHIELVDSGTVKGQVIDYAYQSLWLQGTQTPRVRFMTTDKFSDSDLRGYMGQIVELQFQDSRVTNIRILPEDAREYTLISVSLDELSIRVRADDGKQFVYWLPEETMLIDGYRQSVEKLEGLYRLRSKVEVEVVNGMVVSIKNGS</sequence>
<evidence type="ECO:0000313" key="4">
    <source>
        <dbReference type="Proteomes" id="UP000094296"/>
    </source>
</evidence>
<accession>A0A1E5G1V6</accession>
<dbReference type="Pfam" id="PF00395">
    <property type="entry name" value="SLH"/>
    <property type="match status" value="2"/>
</dbReference>
<feature type="domain" description="SLH" evidence="2">
    <location>
        <begin position="176"/>
        <end position="239"/>
    </location>
</feature>
<keyword evidence="1" id="KW-0812">Transmembrane</keyword>
<name>A0A1E5G1V6_9FIRM</name>
<reference evidence="3 4" key="1">
    <citation type="submission" date="2016-09" db="EMBL/GenBank/DDBJ databases">
        <title>Draft genome sequence for the type strain of Desulfuribacillus alkaliarsenatis AHT28, an obligately anaerobic, sulfidogenic bacterium isolated from Russian soda lake sediments.</title>
        <authorList>
            <person name="Abin C.A."/>
            <person name="Hollibaugh J.T."/>
        </authorList>
    </citation>
    <scope>NUCLEOTIDE SEQUENCE [LARGE SCALE GENOMIC DNA]</scope>
    <source>
        <strain evidence="3 4">AHT28</strain>
    </source>
</reference>
<dbReference type="PANTHER" id="PTHR43308:SF5">
    <property type="entry name" value="S-LAYER PROTEIN _ PEPTIDOGLYCAN ENDO-BETA-N-ACETYLGLUCOSAMINIDASE"/>
    <property type="match status" value="1"/>
</dbReference>
<evidence type="ECO:0000313" key="3">
    <source>
        <dbReference type="EMBL" id="OEF96853.1"/>
    </source>
</evidence>
<dbReference type="PANTHER" id="PTHR43308">
    <property type="entry name" value="OUTER MEMBRANE PROTEIN ALPHA-RELATED"/>
    <property type="match status" value="1"/>
</dbReference>
<dbReference type="RefSeq" id="WP_069643436.1">
    <property type="nucleotide sequence ID" value="NZ_MIJE01000030.1"/>
</dbReference>
<keyword evidence="1" id="KW-0472">Membrane</keyword>
<gene>
    <name evidence="3" type="ORF">BHF68_07275</name>
</gene>
<evidence type="ECO:0000259" key="2">
    <source>
        <dbReference type="PROSITE" id="PS51272"/>
    </source>
</evidence>
<dbReference type="STRING" id="766136.BHF68_07275"/>
<evidence type="ECO:0000256" key="1">
    <source>
        <dbReference type="SAM" id="Phobius"/>
    </source>
</evidence>
<dbReference type="InterPro" id="IPR051465">
    <property type="entry name" value="Cell_Envelope_Struct_Comp"/>
</dbReference>
<organism evidence="3 4">
    <name type="scientific">Desulfuribacillus alkaliarsenatis</name>
    <dbReference type="NCBI Taxonomy" id="766136"/>
    <lineage>
        <taxon>Bacteria</taxon>
        <taxon>Bacillati</taxon>
        <taxon>Bacillota</taxon>
        <taxon>Desulfuribacillia</taxon>
        <taxon>Desulfuribacillales</taxon>
        <taxon>Desulfuribacillaceae</taxon>
        <taxon>Desulfuribacillus</taxon>
    </lineage>
</organism>
<dbReference type="PROSITE" id="PS51272">
    <property type="entry name" value="SLH"/>
    <property type="match status" value="2"/>
</dbReference>
<comment type="caution">
    <text evidence="3">The sequence shown here is derived from an EMBL/GenBank/DDBJ whole genome shotgun (WGS) entry which is preliminary data.</text>
</comment>
<dbReference type="EMBL" id="MIJE01000030">
    <property type="protein sequence ID" value="OEF96853.1"/>
    <property type="molecule type" value="Genomic_DNA"/>
</dbReference>
<dbReference type="Proteomes" id="UP000094296">
    <property type="component" value="Unassembled WGS sequence"/>
</dbReference>
<keyword evidence="4" id="KW-1185">Reference proteome</keyword>
<dbReference type="OrthoDB" id="2611444at2"/>
<proteinExistence type="predicted"/>
<feature type="domain" description="SLH" evidence="2">
    <location>
        <begin position="44"/>
        <end position="107"/>
    </location>
</feature>
<protein>
    <recommendedName>
        <fullName evidence="2">SLH domain-containing protein</fullName>
    </recommendedName>
</protein>
<dbReference type="InterPro" id="IPR001119">
    <property type="entry name" value="SLH_dom"/>
</dbReference>